<dbReference type="Proteomes" id="UP000225108">
    <property type="component" value="Unassembled WGS sequence"/>
</dbReference>
<dbReference type="RefSeq" id="WP_099382612.1">
    <property type="nucleotide sequence ID" value="NZ_PEBD01000008.1"/>
</dbReference>
<sequence length="97" mass="10557">MDQRTKDETRNKLSLPVGWSGFVAVAGGAACVAMAILTLAGGHVIAAVVLAVGAVLLFGWGYVAFRATDSLKDNHVSELKARRDRVRYRAKYPRKNR</sequence>
<dbReference type="AlphaFoldDB" id="A0A2G3PL99"/>
<keyword evidence="1" id="KW-0472">Membrane</keyword>
<keyword evidence="1" id="KW-1133">Transmembrane helix</keyword>
<reference evidence="2 3" key="1">
    <citation type="submission" date="2017-10" db="EMBL/GenBank/DDBJ databases">
        <title>The draft genome sequence of Williamsia sp. BULT 1.1 isolated from the semi-arid grassland soils from South Africa.</title>
        <authorList>
            <person name="Kabwe M.H."/>
            <person name="Govender N."/>
            <person name="Mutseka Lunga P."/>
            <person name="Vikram S."/>
            <person name="Makhalanyane T.P."/>
        </authorList>
    </citation>
    <scope>NUCLEOTIDE SEQUENCE [LARGE SCALE GENOMIC DNA]</scope>
    <source>
        <strain evidence="2 3">BULT 1.1</strain>
    </source>
</reference>
<organism evidence="2 3">
    <name type="scientific">Williamsia marianensis</name>
    <dbReference type="NCBI Taxonomy" id="85044"/>
    <lineage>
        <taxon>Bacteria</taxon>
        <taxon>Bacillati</taxon>
        <taxon>Actinomycetota</taxon>
        <taxon>Actinomycetes</taxon>
        <taxon>Mycobacteriales</taxon>
        <taxon>Nocardiaceae</taxon>
        <taxon>Williamsia</taxon>
    </lineage>
</organism>
<feature type="transmembrane region" description="Helical" evidence="1">
    <location>
        <begin position="21"/>
        <end position="39"/>
    </location>
</feature>
<dbReference type="PROSITE" id="PS51257">
    <property type="entry name" value="PROKAR_LIPOPROTEIN"/>
    <property type="match status" value="1"/>
</dbReference>
<evidence type="ECO:0000313" key="2">
    <source>
        <dbReference type="EMBL" id="PHV66574.1"/>
    </source>
</evidence>
<proteinExistence type="predicted"/>
<comment type="caution">
    <text evidence="2">The sequence shown here is derived from an EMBL/GenBank/DDBJ whole genome shotgun (WGS) entry which is preliminary data.</text>
</comment>
<dbReference type="EMBL" id="PEBD01000008">
    <property type="protein sequence ID" value="PHV66574.1"/>
    <property type="molecule type" value="Genomic_DNA"/>
</dbReference>
<gene>
    <name evidence="2" type="ORF">CSW57_09680</name>
</gene>
<protein>
    <submittedName>
        <fullName evidence="2">Uncharacterized protein</fullName>
    </submittedName>
</protein>
<evidence type="ECO:0000313" key="3">
    <source>
        <dbReference type="Proteomes" id="UP000225108"/>
    </source>
</evidence>
<keyword evidence="1" id="KW-0812">Transmembrane</keyword>
<feature type="transmembrane region" description="Helical" evidence="1">
    <location>
        <begin position="45"/>
        <end position="65"/>
    </location>
</feature>
<evidence type="ECO:0000256" key="1">
    <source>
        <dbReference type="SAM" id="Phobius"/>
    </source>
</evidence>
<accession>A0A2G3PL99</accession>
<name>A0A2G3PL99_WILMA</name>